<accession>A0A2T5IZP9</accession>
<keyword evidence="4" id="KW-1185">Reference proteome</keyword>
<feature type="domain" description="DUF4062" evidence="2">
    <location>
        <begin position="7"/>
        <end position="87"/>
    </location>
</feature>
<reference evidence="3 4" key="1">
    <citation type="submission" date="2018-04" db="EMBL/GenBank/DDBJ databases">
        <title>Genomic Encyclopedia of Archaeal and Bacterial Type Strains, Phase II (KMG-II): from individual species to whole genera.</title>
        <authorList>
            <person name="Goeker M."/>
        </authorList>
    </citation>
    <scope>NUCLEOTIDE SEQUENCE [LARGE SCALE GENOMIC DNA]</scope>
    <source>
        <strain evidence="3 4">DSM 5822</strain>
    </source>
</reference>
<gene>
    <name evidence="3" type="ORF">C8N29_107154</name>
</gene>
<evidence type="ECO:0000259" key="2">
    <source>
        <dbReference type="Pfam" id="PF13271"/>
    </source>
</evidence>
<dbReference type="OrthoDB" id="72299at2"/>
<protein>
    <submittedName>
        <fullName evidence="3">Uncharacterized protein DUF4062</fullName>
    </submittedName>
</protein>
<evidence type="ECO:0000313" key="3">
    <source>
        <dbReference type="EMBL" id="PTQ89421.1"/>
    </source>
</evidence>
<dbReference type="Pfam" id="PF13271">
    <property type="entry name" value="DUF4062"/>
    <property type="match status" value="1"/>
</dbReference>
<proteinExistence type="predicted"/>
<organism evidence="3 4">
    <name type="scientific">Agitococcus lubricus</name>
    <dbReference type="NCBI Taxonomy" id="1077255"/>
    <lineage>
        <taxon>Bacteria</taxon>
        <taxon>Pseudomonadati</taxon>
        <taxon>Pseudomonadota</taxon>
        <taxon>Gammaproteobacteria</taxon>
        <taxon>Moraxellales</taxon>
        <taxon>Moraxellaceae</taxon>
        <taxon>Agitococcus</taxon>
    </lineage>
</organism>
<comment type="caution">
    <text evidence="3">The sequence shown here is derived from an EMBL/GenBank/DDBJ whole genome shotgun (WGS) entry which is preliminary data.</text>
</comment>
<dbReference type="Proteomes" id="UP000244223">
    <property type="component" value="Unassembled WGS sequence"/>
</dbReference>
<keyword evidence="1" id="KW-0175">Coiled coil</keyword>
<evidence type="ECO:0000256" key="1">
    <source>
        <dbReference type="SAM" id="Coils"/>
    </source>
</evidence>
<dbReference type="InterPro" id="IPR025139">
    <property type="entry name" value="DUF4062"/>
</dbReference>
<dbReference type="EMBL" id="QAON01000007">
    <property type="protein sequence ID" value="PTQ89421.1"/>
    <property type="molecule type" value="Genomic_DNA"/>
</dbReference>
<sequence length="346" mass="39894">MTDKRYQVFISATYTDLREERGVLLQTLPSLGCLPTTLEAHTQSLSTMVNIRRRIDDSDYYILLLGSRYGSLMPSGVSYTHMEYVYAATKQKPILILMHEAPETRANDLQEQNVEGKLKFGDFRKLLLRERENIVYWRDSRDLAHVLHNAVPNFIRKYPATGWVRIGSTSSLGQLEKECENLRKRVQELEQEREKWLASTAVSTENLSKGEELFEVQYRCKAYAGGNCQDVYVKTRLSWNELLVSFGPHLLQAQTEDFMAAKINERLQKNALTEVQADYPKTHAVVEVQITPMCFSTIKMQFRTLGFISKVVKDNDQRLWWQLSALGERNLANVMSVRRSSSRPVV</sequence>
<name>A0A2T5IZP9_9GAMM</name>
<feature type="coiled-coil region" evidence="1">
    <location>
        <begin position="172"/>
        <end position="199"/>
    </location>
</feature>
<evidence type="ECO:0000313" key="4">
    <source>
        <dbReference type="Proteomes" id="UP000244223"/>
    </source>
</evidence>
<dbReference type="RefSeq" id="WP_107865744.1">
    <property type="nucleotide sequence ID" value="NZ_QAON01000007.1"/>
</dbReference>
<dbReference type="AlphaFoldDB" id="A0A2T5IZP9"/>